<proteinExistence type="predicted"/>
<reference evidence="1" key="1">
    <citation type="journal article" date="2004" name="Nat. Biotechnol.">
        <title>Complete genome sequence of the metabolically versatile photosynthetic bacterium Rhodopseudomonas palustris.</title>
        <authorList>
            <person name="Larimer F.W."/>
            <person name="Chain P."/>
            <person name="Hauser L."/>
            <person name="Lamerdin J."/>
            <person name="Malfatti S."/>
            <person name="Do L."/>
            <person name="Land M.L."/>
            <person name="Pelletier D.A."/>
            <person name="Beatty J.T."/>
            <person name="Lang A.S."/>
            <person name="Tabita F.R."/>
            <person name="Gibson J.L."/>
            <person name="Hanson T.E."/>
            <person name="Bobst C."/>
            <person name="Torres J.L."/>
            <person name="Peres C."/>
            <person name="Harrison F.H."/>
            <person name="Gibson J."/>
            <person name="Harwood C.S."/>
        </authorList>
    </citation>
    <scope>NUCLEOTIDE SEQUENCE [LARGE SCALE GENOMIC DNA]</scope>
    <source>
        <strain evidence="1">CGA009</strain>
    </source>
</reference>
<dbReference type="AlphaFoldDB" id="Q6NDG2"/>
<dbReference type="EMBL" id="BX572593">
    <property type="protein sequence ID" value="CAE25590.1"/>
    <property type="molecule type" value="Genomic_DNA"/>
</dbReference>
<sequence length="143" mass="15493">MSPRQQGEADRVRPAAGGAFWTGLNAANSAPCVRDVRLMKANPSGGQVGPLLLGRQSGFLDEIQRPIDLHRAHARGFPVHEDRTDHAAPSVVLADFVAKLELVHSHTLRKEPVSQIQPDVLPDAENVNDTLTIKTGARDQARV</sequence>
<evidence type="ECO:0000313" key="1">
    <source>
        <dbReference type="EMBL" id="CAE25590.1"/>
    </source>
</evidence>
<name>Q6NDG2_RHOPA</name>
<gene>
    <name evidence="1" type="ordered locus">RPA0146</name>
</gene>
<organism evidence="1">
    <name type="scientific">Rhodopseudomonas palustris (strain ATCC BAA-98 / CGA009)</name>
    <dbReference type="NCBI Taxonomy" id="258594"/>
    <lineage>
        <taxon>Bacteria</taxon>
        <taxon>Pseudomonadati</taxon>
        <taxon>Pseudomonadota</taxon>
        <taxon>Alphaproteobacteria</taxon>
        <taxon>Hyphomicrobiales</taxon>
        <taxon>Nitrobacteraceae</taxon>
        <taxon>Rhodopseudomonas</taxon>
    </lineage>
</organism>
<dbReference type="HOGENOM" id="CLU_1804705_0_0_5"/>
<accession>Q6NDG2</accession>
<protein>
    <submittedName>
        <fullName evidence="1">Uncharacterized protein</fullName>
    </submittedName>
</protein>